<name>A0A420XJE6_9PAST</name>
<feature type="transmembrane region" description="Helical" evidence="1">
    <location>
        <begin position="28"/>
        <end position="47"/>
    </location>
</feature>
<evidence type="ECO:0000313" key="3">
    <source>
        <dbReference type="Proteomes" id="UP000280099"/>
    </source>
</evidence>
<dbReference type="AlphaFoldDB" id="A0A420XJE6"/>
<reference evidence="2 3" key="1">
    <citation type="submission" date="2018-10" db="EMBL/GenBank/DDBJ databases">
        <title>Genomic Encyclopedia of Type Strains, Phase IV (KMG-IV): sequencing the most valuable type-strain genomes for metagenomic binning, comparative biology and taxonomic classification.</title>
        <authorList>
            <person name="Goeker M."/>
        </authorList>
    </citation>
    <scope>NUCLEOTIDE SEQUENCE [LARGE SCALE GENOMIC DNA]</scope>
    <source>
        <strain evidence="2 3">DSM 23800</strain>
    </source>
</reference>
<keyword evidence="1" id="KW-0472">Membrane</keyword>
<comment type="caution">
    <text evidence="2">The sequence shown here is derived from an EMBL/GenBank/DDBJ whole genome shotgun (WGS) entry which is preliminary data.</text>
</comment>
<evidence type="ECO:0000313" key="2">
    <source>
        <dbReference type="EMBL" id="RKR77432.1"/>
    </source>
</evidence>
<keyword evidence="3" id="KW-1185">Reference proteome</keyword>
<gene>
    <name evidence="2" type="ORF">DES31_0762</name>
</gene>
<keyword evidence="1" id="KW-0812">Transmembrane</keyword>
<dbReference type="Proteomes" id="UP000280099">
    <property type="component" value="Unassembled WGS sequence"/>
</dbReference>
<dbReference type="RefSeq" id="WP_121122141.1">
    <property type="nucleotide sequence ID" value="NZ_CP016604.1"/>
</dbReference>
<evidence type="ECO:0000256" key="1">
    <source>
        <dbReference type="SAM" id="Phobius"/>
    </source>
</evidence>
<keyword evidence="1" id="KW-1133">Transmembrane helix</keyword>
<sequence>MQKTLKKLYTSPTKKKYKIINIINKKRIQMILIIMLITITLSATNYFRLKNMLNKELEIQESYQEKLKNKSIILSKAYKKNQEKSKKTGSISIIDSKIKEIIIKNGGKLNNLQWYFGDSQKINVISTQNSKKSINIIQDINKIKHLKFTELILSKTGINKSIELDITLTIIP</sequence>
<proteinExistence type="predicted"/>
<protein>
    <submittedName>
        <fullName evidence="2">Uncharacterized protein</fullName>
    </submittedName>
</protein>
<accession>A0A420XJE6</accession>
<organism evidence="2 3">
    <name type="scientific">Otariodibacter oris</name>
    <dbReference type="NCBI Taxonomy" id="1032623"/>
    <lineage>
        <taxon>Bacteria</taxon>
        <taxon>Pseudomonadati</taxon>
        <taxon>Pseudomonadota</taxon>
        <taxon>Gammaproteobacteria</taxon>
        <taxon>Pasteurellales</taxon>
        <taxon>Pasteurellaceae</taxon>
        <taxon>Otariodibacter</taxon>
    </lineage>
</organism>
<dbReference type="EMBL" id="RBJC01000004">
    <property type="protein sequence ID" value="RKR77432.1"/>
    <property type="molecule type" value="Genomic_DNA"/>
</dbReference>